<comment type="function">
    <text evidence="3">Catalyzes the phosphorolysis of diverse nucleosides, yielding D-ribose 1-phosphate and the respective free bases. Can use uridine, adenosine, guanosine, cytidine, thymidine, inosine and xanthosine as substrates. Also catalyzes the reverse reactions.</text>
</comment>
<comment type="catalytic activity">
    <reaction evidence="3">
        <text>thymidine + phosphate = 2-deoxy-alpha-D-ribose 1-phosphate + thymine</text>
        <dbReference type="Rhea" id="RHEA:16037"/>
        <dbReference type="ChEBI" id="CHEBI:17748"/>
        <dbReference type="ChEBI" id="CHEBI:17821"/>
        <dbReference type="ChEBI" id="CHEBI:43474"/>
        <dbReference type="ChEBI" id="CHEBI:57259"/>
        <dbReference type="EC" id="2.4.2.2"/>
    </reaction>
</comment>
<dbReference type="CDD" id="cd20296">
    <property type="entry name" value="cupin_PpnP-like"/>
    <property type="match status" value="1"/>
</dbReference>
<dbReference type="RefSeq" id="WP_209529815.1">
    <property type="nucleotide sequence ID" value="NZ_JAEEGA010000011.1"/>
</dbReference>
<dbReference type="EC" id="2.4.2.1" evidence="3"/>
<sequence length="101" mass="11345">MRIEGTIEQQANVYFEGKVTSRTVYLADGERLTLGFMCQGEYQFNTAEKEKMDITAGELTVLLPGETAWQTYTAGESFEVPANSVFQVKAAPFADYTCYYL</sequence>
<dbReference type="EC" id="2.4.2.2" evidence="3"/>
<evidence type="ECO:0000256" key="2">
    <source>
        <dbReference type="ARBA" id="ARBA00022679"/>
    </source>
</evidence>
<dbReference type="Gene3D" id="2.60.120.10">
    <property type="entry name" value="Jelly Rolls"/>
    <property type="match status" value="1"/>
</dbReference>
<evidence type="ECO:0000313" key="5">
    <source>
        <dbReference type="Proteomes" id="UP000674938"/>
    </source>
</evidence>
<proteinExistence type="inferred from homology"/>
<accession>A0A940SSZ2</accession>
<protein>
    <recommendedName>
        <fullName evidence="3">Pyrimidine/purine nucleoside phosphorylase</fullName>
        <ecNumber evidence="3">2.4.2.1</ecNumber>
        <ecNumber evidence="3">2.4.2.2</ecNumber>
    </recommendedName>
    <alternativeName>
        <fullName evidence="3">Adenosine phosphorylase</fullName>
    </alternativeName>
    <alternativeName>
        <fullName evidence="3">Cytidine phosphorylase</fullName>
    </alternativeName>
    <alternativeName>
        <fullName evidence="3">Guanosine phosphorylase</fullName>
    </alternativeName>
    <alternativeName>
        <fullName evidence="3">Inosine phosphorylase</fullName>
    </alternativeName>
    <alternativeName>
        <fullName evidence="3">Thymidine phosphorylase</fullName>
    </alternativeName>
    <alternativeName>
        <fullName evidence="3">Uridine phosphorylase</fullName>
    </alternativeName>
    <alternativeName>
        <fullName evidence="3">Xanthosine phosphorylase</fullName>
    </alternativeName>
</protein>
<comment type="catalytic activity">
    <reaction evidence="3">
        <text>guanosine + phosphate = alpha-D-ribose 1-phosphate + guanine</text>
        <dbReference type="Rhea" id="RHEA:13233"/>
        <dbReference type="ChEBI" id="CHEBI:16235"/>
        <dbReference type="ChEBI" id="CHEBI:16750"/>
        <dbReference type="ChEBI" id="CHEBI:43474"/>
        <dbReference type="ChEBI" id="CHEBI:57720"/>
        <dbReference type="EC" id="2.4.2.1"/>
    </reaction>
</comment>
<comment type="catalytic activity">
    <reaction evidence="3">
        <text>xanthosine + phosphate = alpha-D-ribose 1-phosphate + xanthine</text>
        <dbReference type="Rhea" id="RHEA:27638"/>
        <dbReference type="ChEBI" id="CHEBI:17712"/>
        <dbReference type="ChEBI" id="CHEBI:18107"/>
        <dbReference type="ChEBI" id="CHEBI:43474"/>
        <dbReference type="ChEBI" id="CHEBI:57720"/>
        <dbReference type="EC" id="2.4.2.1"/>
    </reaction>
</comment>
<gene>
    <name evidence="3" type="primary">ppnP</name>
    <name evidence="4" type="ORF">I6N95_16085</name>
</gene>
<dbReference type="InterPro" id="IPR011051">
    <property type="entry name" value="RmlC_Cupin_sf"/>
</dbReference>
<evidence type="ECO:0000256" key="1">
    <source>
        <dbReference type="ARBA" id="ARBA00022676"/>
    </source>
</evidence>
<comment type="catalytic activity">
    <reaction evidence="3">
        <text>inosine + phosphate = alpha-D-ribose 1-phosphate + hypoxanthine</text>
        <dbReference type="Rhea" id="RHEA:27646"/>
        <dbReference type="ChEBI" id="CHEBI:17368"/>
        <dbReference type="ChEBI" id="CHEBI:17596"/>
        <dbReference type="ChEBI" id="CHEBI:43474"/>
        <dbReference type="ChEBI" id="CHEBI:57720"/>
        <dbReference type="EC" id="2.4.2.1"/>
    </reaction>
</comment>
<comment type="catalytic activity">
    <reaction evidence="3">
        <text>cytidine + phosphate = cytosine + alpha-D-ribose 1-phosphate</text>
        <dbReference type="Rhea" id="RHEA:52540"/>
        <dbReference type="ChEBI" id="CHEBI:16040"/>
        <dbReference type="ChEBI" id="CHEBI:17562"/>
        <dbReference type="ChEBI" id="CHEBI:43474"/>
        <dbReference type="ChEBI" id="CHEBI:57720"/>
        <dbReference type="EC" id="2.4.2.2"/>
    </reaction>
</comment>
<keyword evidence="1 3" id="KW-0328">Glycosyltransferase</keyword>
<keyword evidence="5" id="KW-1185">Reference proteome</keyword>
<dbReference type="GO" id="GO:0016154">
    <property type="term" value="F:pyrimidine-nucleoside phosphorylase activity"/>
    <property type="evidence" value="ECO:0007669"/>
    <property type="project" value="UniProtKB-UniRule"/>
</dbReference>
<dbReference type="PANTHER" id="PTHR36540:SF1">
    <property type="entry name" value="PYRIMIDINE_PURINE NUCLEOSIDE PHOSPHORYLASE"/>
    <property type="match status" value="1"/>
</dbReference>
<organism evidence="4 5">
    <name type="scientific">Vagococcus allomyrinae</name>
    <dbReference type="NCBI Taxonomy" id="2794353"/>
    <lineage>
        <taxon>Bacteria</taxon>
        <taxon>Bacillati</taxon>
        <taxon>Bacillota</taxon>
        <taxon>Bacilli</taxon>
        <taxon>Lactobacillales</taxon>
        <taxon>Enterococcaceae</taxon>
        <taxon>Vagococcus</taxon>
    </lineage>
</organism>
<dbReference type="FunFam" id="2.60.120.10:FF:000016">
    <property type="entry name" value="Pyrimidine/purine nucleoside phosphorylase"/>
    <property type="match status" value="1"/>
</dbReference>
<dbReference type="GO" id="GO:0005829">
    <property type="term" value="C:cytosol"/>
    <property type="evidence" value="ECO:0007669"/>
    <property type="project" value="TreeGrafter"/>
</dbReference>
<dbReference type="InterPro" id="IPR014710">
    <property type="entry name" value="RmlC-like_jellyroll"/>
</dbReference>
<keyword evidence="2 3" id="KW-0808">Transferase</keyword>
<dbReference type="EMBL" id="JAEEGA010000011">
    <property type="protein sequence ID" value="MBP1042537.1"/>
    <property type="molecule type" value="Genomic_DNA"/>
</dbReference>
<dbReference type="HAMAP" id="MF_01537">
    <property type="entry name" value="Nucleos_phosphorylase_PpnP"/>
    <property type="match status" value="1"/>
</dbReference>
<comment type="catalytic activity">
    <reaction evidence="3">
        <text>a purine D-ribonucleoside + phosphate = a purine nucleobase + alpha-D-ribose 1-phosphate</text>
        <dbReference type="Rhea" id="RHEA:19805"/>
        <dbReference type="ChEBI" id="CHEBI:26386"/>
        <dbReference type="ChEBI" id="CHEBI:43474"/>
        <dbReference type="ChEBI" id="CHEBI:57720"/>
        <dbReference type="ChEBI" id="CHEBI:142355"/>
        <dbReference type="EC" id="2.4.2.1"/>
    </reaction>
</comment>
<dbReference type="SUPFAM" id="SSF51182">
    <property type="entry name" value="RmlC-like cupins"/>
    <property type="match status" value="1"/>
</dbReference>
<dbReference type="GO" id="GO:0004731">
    <property type="term" value="F:purine-nucleoside phosphorylase activity"/>
    <property type="evidence" value="ECO:0007669"/>
    <property type="project" value="UniProtKB-UniRule"/>
</dbReference>
<evidence type="ECO:0000256" key="3">
    <source>
        <dbReference type="HAMAP-Rule" id="MF_01537"/>
    </source>
</evidence>
<comment type="catalytic activity">
    <reaction evidence="3">
        <text>uridine + phosphate = alpha-D-ribose 1-phosphate + uracil</text>
        <dbReference type="Rhea" id="RHEA:24388"/>
        <dbReference type="ChEBI" id="CHEBI:16704"/>
        <dbReference type="ChEBI" id="CHEBI:17568"/>
        <dbReference type="ChEBI" id="CHEBI:43474"/>
        <dbReference type="ChEBI" id="CHEBI:57720"/>
        <dbReference type="EC" id="2.4.2.2"/>
    </reaction>
</comment>
<dbReference type="Pfam" id="PF06865">
    <property type="entry name" value="Ppnp"/>
    <property type="match status" value="1"/>
</dbReference>
<evidence type="ECO:0000313" key="4">
    <source>
        <dbReference type="EMBL" id="MBP1042537.1"/>
    </source>
</evidence>
<dbReference type="PANTHER" id="PTHR36540">
    <property type="entry name" value="PYRIMIDINE/PURINE NUCLEOSIDE PHOSPHORYLASE"/>
    <property type="match status" value="1"/>
</dbReference>
<dbReference type="InterPro" id="IPR009664">
    <property type="entry name" value="Ppnp"/>
</dbReference>
<comment type="caution">
    <text evidence="4">The sequence shown here is derived from an EMBL/GenBank/DDBJ whole genome shotgun (WGS) entry which is preliminary data.</text>
</comment>
<comment type="similarity">
    <text evidence="3">Belongs to the nucleoside phosphorylase PpnP family.</text>
</comment>
<reference evidence="4" key="1">
    <citation type="submission" date="2020-12" db="EMBL/GenBank/DDBJ databases">
        <title>Vagococcus allomyrinae sp. nov. and Enterococcus lavae sp. nov., isolated from the larvae of Allomyrina dichotoma.</title>
        <authorList>
            <person name="Lee S.D."/>
        </authorList>
    </citation>
    <scope>NUCLEOTIDE SEQUENCE</scope>
    <source>
        <strain evidence="4">BWB3-3</strain>
    </source>
</reference>
<comment type="catalytic activity">
    <reaction evidence="3">
        <text>adenosine + phosphate = alpha-D-ribose 1-phosphate + adenine</text>
        <dbReference type="Rhea" id="RHEA:27642"/>
        <dbReference type="ChEBI" id="CHEBI:16335"/>
        <dbReference type="ChEBI" id="CHEBI:16708"/>
        <dbReference type="ChEBI" id="CHEBI:43474"/>
        <dbReference type="ChEBI" id="CHEBI:57720"/>
        <dbReference type="EC" id="2.4.2.1"/>
    </reaction>
</comment>
<dbReference type="AlphaFoldDB" id="A0A940SSZ2"/>
<dbReference type="Proteomes" id="UP000674938">
    <property type="component" value="Unassembled WGS sequence"/>
</dbReference>
<name>A0A940SSZ2_9ENTE</name>